<evidence type="ECO:0000256" key="2">
    <source>
        <dbReference type="ARBA" id="ARBA00022448"/>
    </source>
</evidence>
<dbReference type="InterPro" id="IPR035906">
    <property type="entry name" value="MetI-like_sf"/>
</dbReference>
<dbReference type="GO" id="GO:0055085">
    <property type="term" value="P:transmembrane transport"/>
    <property type="evidence" value="ECO:0007669"/>
    <property type="project" value="InterPro"/>
</dbReference>
<accession>A0A4S4BXM8</accession>
<evidence type="ECO:0000313" key="8">
    <source>
        <dbReference type="EMBL" id="THF79886.1"/>
    </source>
</evidence>
<keyword evidence="3 6" id="KW-0812">Transmembrane</keyword>
<evidence type="ECO:0000259" key="7">
    <source>
        <dbReference type="PROSITE" id="PS50928"/>
    </source>
</evidence>
<dbReference type="OrthoDB" id="9785836at2"/>
<feature type="transmembrane region" description="Helical" evidence="6">
    <location>
        <begin position="98"/>
        <end position="122"/>
    </location>
</feature>
<evidence type="ECO:0000256" key="4">
    <source>
        <dbReference type="ARBA" id="ARBA00022989"/>
    </source>
</evidence>
<evidence type="ECO:0000313" key="9">
    <source>
        <dbReference type="Proteomes" id="UP000310636"/>
    </source>
</evidence>
<gene>
    <name evidence="8" type="ORF">E6C55_11160</name>
</gene>
<evidence type="ECO:0000256" key="6">
    <source>
        <dbReference type="RuleBase" id="RU363032"/>
    </source>
</evidence>
<dbReference type="Pfam" id="PF00528">
    <property type="entry name" value="BPD_transp_1"/>
    <property type="match status" value="1"/>
</dbReference>
<dbReference type="GO" id="GO:0005886">
    <property type="term" value="C:plasma membrane"/>
    <property type="evidence" value="ECO:0007669"/>
    <property type="project" value="UniProtKB-SubCell"/>
</dbReference>
<feature type="transmembrane region" description="Helical" evidence="6">
    <location>
        <begin position="134"/>
        <end position="154"/>
    </location>
</feature>
<keyword evidence="4 6" id="KW-1133">Transmembrane helix</keyword>
<keyword evidence="9" id="KW-1185">Reference proteome</keyword>
<evidence type="ECO:0000256" key="1">
    <source>
        <dbReference type="ARBA" id="ARBA00004141"/>
    </source>
</evidence>
<dbReference type="InterPro" id="IPR000515">
    <property type="entry name" value="MetI-like"/>
</dbReference>
<dbReference type="EMBL" id="SSOB01000012">
    <property type="protein sequence ID" value="THF79886.1"/>
    <property type="molecule type" value="Genomic_DNA"/>
</dbReference>
<feature type="transmembrane region" description="Helical" evidence="6">
    <location>
        <begin position="34"/>
        <end position="52"/>
    </location>
</feature>
<comment type="subcellular location">
    <subcellularLocation>
        <location evidence="6">Cell membrane</location>
        <topology evidence="6">Multi-pass membrane protein</topology>
    </subcellularLocation>
    <subcellularLocation>
        <location evidence="1">Membrane</location>
        <topology evidence="1">Multi-pass membrane protein</topology>
    </subcellularLocation>
</comment>
<dbReference type="AlphaFoldDB" id="A0A4S4BXM8"/>
<feature type="transmembrane region" description="Helical" evidence="6">
    <location>
        <begin position="288"/>
        <end position="307"/>
    </location>
</feature>
<feature type="domain" description="ABC transmembrane type-1" evidence="7">
    <location>
        <begin position="94"/>
        <end position="309"/>
    </location>
</feature>
<dbReference type="PANTHER" id="PTHR43496">
    <property type="entry name" value="PROTEIN LPLB"/>
    <property type="match status" value="1"/>
</dbReference>
<evidence type="ECO:0000256" key="3">
    <source>
        <dbReference type="ARBA" id="ARBA00022692"/>
    </source>
</evidence>
<feature type="transmembrane region" description="Helical" evidence="6">
    <location>
        <begin position="228"/>
        <end position="246"/>
    </location>
</feature>
<dbReference type="SUPFAM" id="SSF161098">
    <property type="entry name" value="MetI-like"/>
    <property type="match status" value="1"/>
</dbReference>
<dbReference type="CDD" id="cd06261">
    <property type="entry name" value="TM_PBP2"/>
    <property type="match status" value="1"/>
</dbReference>
<name>A0A4S4BXM8_9BACL</name>
<dbReference type="Proteomes" id="UP000310636">
    <property type="component" value="Unassembled WGS sequence"/>
</dbReference>
<comment type="similarity">
    <text evidence="6">Belongs to the binding-protein-dependent transport system permease family.</text>
</comment>
<dbReference type="Gene3D" id="1.10.3720.10">
    <property type="entry name" value="MetI-like"/>
    <property type="match status" value="1"/>
</dbReference>
<organism evidence="8 9">
    <name type="scientific">Cohnella fermenti</name>
    <dbReference type="NCBI Taxonomy" id="2565925"/>
    <lineage>
        <taxon>Bacteria</taxon>
        <taxon>Bacillati</taxon>
        <taxon>Bacillota</taxon>
        <taxon>Bacilli</taxon>
        <taxon>Bacillales</taxon>
        <taxon>Paenibacillaceae</taxon>
        <taxon>Cohnella</taxon>
    </lineage>
</organism>
<keyword evidence="5 6" id="KW-0472">Membrane</keyword>
<keyword evidence="2 6" id="KW-0813">Transport</keyword>
<evidence type="ECO:0000256" key="5">
    <source>
        <dbReference type="ARBA" id="ARBA00023136"/>
    </source>
</evidence>
<dbReference type="PANTHER" id="PTHR43496:SF1">
    <property type="entry name" value="POLYGALACTURONAN_RHAMNOGALACTURONAN TRANSPORT SYSTEM PERMEASE PROTEIN YTEP"/>
    <property type="match status" value="1"/>
</dbReference>
<sequence length="322" mass="36479">MNQLNGSLSGLSMQAPIPASRRRRTLRRLARDKWLYLMLLPGVLYFVLFKYAPMWGLLISFQDYQPYLGFGGSDWVGFKHFERLFNDPLFWRLLKNTLVLALYNIVFFFPAPILLALMLNEIRKEGFKRAMQTMIYVPHFVSWVVVVGIAYTFLTTDGGVVNEAIAAIGGEKIGFLTSADWFRSIITLEVMWKETGWGTIIFLAALAGVDPQQYEAARMDGASRLRQLWHVTLPAIRSTIVILFILRLGTFLDTGFEQIFLMINSLNREVGEVFDTYVYTAGITQGQFSFSTAVGLFKSVIGCILVVGANRLARKFGEEGVY</sequence>
<dbReference type="PROSITE" id="PS50928">
    <property type="entry name" value="ABC_TM1"/>
    <property type="match status" value="1"/>
</dbReference>
<comment type="caution">
    <text evidence="8">The sequence shown here is derived from an EMBL/GenBank/DDBJ whole genome shotgun (WGS) entry which is preliminary data.</text>
</comment>
<protein>
    <submittedName>
        <fullName evidence="8">Sugar ABC transporter permease</fullName>
    </submittedName>
</protein>
<proteinExistence type="inferred from homology"/>
<reference evidence="8 9" key="1">
    <citation type="submission" date="2019-04" db="EMBL/GenBank/DDBJ databases">
        <title>Cohnella sp. nov. isolated from preserved vegetables.</title>
        <authorList>
            <person name="Lin S.-Y."/>
            <person name="Hung M.-H."/>
            <person name="Young C.-C."/>
        </authorList>
    </citation>
    <scope>NUCLEOTIDE SEQUENCE [LARGE SCALE GENOMIC DNA]</scope>
    <source>
        <strain evidence="8 9">CC-MHH1044</strain>
    </source>
</reference>
<feature type="transmembrane region" description="Helical" evidence="6">
    <location>
        <begin position="190"/>
        <end position="207"/>
    </location>
</feature>